<reference evidence="3 4" key="1">
    <citation type="submission" date="2017-08" db="EMBL/GenBank/DDBJ databases">
        <title>Infants hospitalized years apart are colonized by the same room-sourced microbial strains.</title>
        <authorList>
            <person name="Brooks B."/>
            <person name="Olm M.R."/>
            <person name="Firek B.A."/>
            <person name="Baker R."/>
            <person name="Thomas B.C."/>
            <person name="Morowitz M.J."/>
            <person name="Banfield J.F."/>
        </authorList>
    </citation>
    <scope>NUCLEOTIDE SEQUENCE [LARGE SCALE GENOMIC DNA]</scope>
    <source>
        <strain evidence="3">S2_003_000_R2_11</strain>
    </source>
</reference>
<dbReference type="SUPFAM" id="SSF49265">
    <property type="entry name" value="Fibronectin type III"/>
    <property type="match status" value="1"/>
</dbReference>
<dbReference type="CDD" id="cd00063">
    <property type="entry name" value="FN3"/>
    <property type="match status" value="1"/>
</dbReference>
<dbReference type="SUPFAM" id="SSF52266">
    <property type="entry name" value="SGNH hydrolase"/>
    <property type="match status" value="1"/>
</dbReference>
<comment type="caution">
    <text evidence="3">The sequence shown here is derived from an EMBL/GenBank/DDBJ whole genome shotgun (WGS) entry which is preliminary data.</text>
</comment>
<dbReference type="EMBL" id="QFQS01000001">
    <property type="protein sequence ID" value="PZR00778.1"/>
    <property type="molecule type" value="Genomic_DNA"/>
</dbReference>
<dbReference type="InterPro" id="IPR013783">
    <property type="entry name" value="Ig-like_fold"/>
</dbReference>
<dbReference type="Pfam" id="PF03629">
    <property type="entry name" value="SASA"/>
    <property type="match status" value="1"/>
</dbReference>
<organism evidence="3 4">
    <name type="scientific">Cereibacter sphaeroides</name>
    <name type="common">Rhodobacter sphaeroides</name>
    <dbReference type="NCBI Taxonomy" id="1063"/>
    <lineage>
        <taxon>Bacteria</taxon>
        <taxon>Pseudomonadati</taxon>
        <taxon>Pseudomonadota</taxon>
        <taxon>Alphaproteobacteria</taxon>
        <taxon>Rhodobacterales</taxon>
        <taxon>Paracoccaceae</taxon>
        <taxon>Cereibacter</taxon>
    </lineage>
</organism>
<dbReference type="Gene3D" id="2.60.40.10">
    <property type="entry name" value="Immunoglobulins"/>
    <property type="match status" value="1"/>
</dbReference>
<dbReference type="PANTHER" id="PTHR31988">
    <property type="entry name" value="ESTERASE, PUTATIVE (DUF303)-RELATED"/>
    <property type="match status" value="1"/>
</dbReference>
<dbReference type="PANTHER" id="PTHR31988:SF19">
    <property type="entry name" value="9-O-ACETYL-N-ACETYLNEURAMINIC ACID DEACETYLASE-RELATED"/>
    <property type="match status" value="1"/>
</dbReference>
<evidence type="ECO:0000313" key="3">
    <source>
        <dbReference type="EMBL" id="PZR00778.1"/>
    </source>
</evidence>
<protein>
    <recommendedName>
        <fullName evidence="2">Fibronectin type-III domain-containing protein</fullName>
    </recommendedName>
</protein>
<accession>A0A2W5TX85</accession>
<keyword evidence="1" id="KW-0378">Hydrolase</keyword>
<dbReference type="AlphaFoldDB" id="A0A2W5TX85"/>
<dbReference type="InterPro" id="IPR036514">
    <property type="entry name" value="SGNH_hydro_sf"/>
</dbReference>
<dbReference type="Gene3D" id="3.40.50.1110">
    <property type="entry name" value="SGNH hydrolase"/>
    <property type="match status" value="1"/>
</dbReference>
<dbReference type="PROSITE" id="PS50853">
    <property type="entry name" value="FN3"/>
    <property type="match status" value="1"/>
</dbReference>
<dbReference type="SMART" id="SM00060">
    <property type="entry name" value="FN3"/>
    <property type="match status" value="1"/>
</dbReference>
<proteinExistence type="predicted"/>
<evidence type="ECO:0000259" key="2">
    <source>
        <dbReference type="PROSITE" id="PS50853"/>
    </source>
</evidence>
<name>A0A2W5TX85_CERSP</name>
<dbReference type="GO" id="GO:0016788">
    <property type="term" value="F:hydrolase activity, acting on ester bonds"/>
    <property type="evidence" value="ECO:0007669"/>
    <property type="project" value="UniProtKB-ARBA"/>
</dbReference>
<dbReference type="Proteomes" id="UP000248975">
    <property type="component" value="Unassembled WGS sequence"/>
</dbReference>
<feature type="domain" description="Fibronectin type-III" evidence="2">
    <location>
        <begin position="280"/>
        <end position="373"/>
    </location>
</feature>
<dbReference type="Pfam" id="PF00041">
    <property type="entry name" value="fn3"/>
    <property type="match status" value="1"/>
</dbReference>
<gene>
    <name evidence="3" type="ORF">DI533_09690</name>
</gene>
<dbReference type="InterPro" id="IPR005181">
    <property type="entry name" value="SASA"/>
</dbReference>
<sequence length="593" mass="60477">MVKQYFIPASTAITEVDAAAGVVVKPGLPGTYRAIAGVMAEGTLSVEETHVFALIGQSNMVGRSAYDGLGDYPAGTRQWTQARVLAAATSPLDHIDENAGDMGLSLQFAIEYLAANPGVKLVFAPLAEGGTSFSGGQWLPPSGYLYAGAISSLNALFAANPSFKLKGFLWHQGEGDNGASNVVLYPDRLDNLIDLLRANVMVAGPTTPFICGGFANGSGDRTPINNATLQTVERRPYTAFAPGADLALFDGTHFTAASLRTLGGRYRTAYAQALTNLPRAPSQVAGLTATAGDGQITLGWSKPLSHAAITDYVIEENAGGGWAVVPDGVGTGTSFVRSGLANGTTYSYRVSAISANGTGLPSVVVTATPTSAAQPVSVSIQAFASAVNGNSAASYTFANQTVAPGLVIAAIVSRGTSGNGSPSSVTLGGLAMTKIGEQVKKDLDGSAAEAFHKISFWRLDGVTGTTASLVASFASGMGRCGVALWSLKDAGVTSIAFAGEGDIATQTLSQTINVPARGALLAFGNHQGSAAVGGFTAGVDLPARLAQTTVSSNFTQTATDRLFEAPAIGHSVTMSYDLSTSLLMALVAVGPTA</sequence>
<evidence type="ECO:0000313" key="4">
    <source>
        <dbReference type="Proteomes" id="UP000248975"/>
    </source>
</evidence>
<dbReference type="InterPro" id="IPR036116">
    <property type="entry name" value="FN3_sf"/>
</dbReference>
<dbReference type="InterPro" id="IPR052940">
    <property type="entry name" value="Carb_Esterase_6"/>
</dbReference>
<evidence type="ECO:0000256" key="1">
    <source>
        <dbReference type="ARBA" id="ARBA00022801"/>
    </source>
</evidence>
<dbReference type="InterPro" id="IPR003961">
    <property type="entry name" value="FN3_dom"/>
</dbReference>